<sequence>MKGPVLLRGKLALITACVVAVAIAGISVVTWLATEHNLRSQLDKSLQASLPPRIDRPPEPGERRGFKLICDEGLPNEGLQQVIQGIQTLARDGSTCAPSGIDPVVTSADDFVTAQTLRDGVTESGAEARVLLQPLDNGDVLILSRSTAEIDTTLNTLAGVLLGVSVLGALIVAAGGSWLTRRALAPMERLTGTAEHIARTEDLTTPVTVSGQDEVGRLGRAFTSMTAALAESRRRQRNLVNDAAHELRTPLTSLRTNIDLLVRAEQTGRQLPQRAEVLGRLQAQSQEFSDLVTELVVLARDDRELASEPVDVSAVIDRAVKRARSRAHDHVFDVDRAGWTIVGDAGALERSVLNLLDNAVKFSPASSTITVRSRPGWLTVSDEGPGLPFEHRQSAFERFWRAPDARGLPGSGLGLAIVADIVAVHGGSVRFVPRPRGASVRVDLPEFR</sequence>
<dbReference type="PRINTS" id="PR00344">
    <property type="entry name" value="BCTRLSENSOR"/>
</dbReference>
<keyword evidence="8 11" id="KW-1133">Transmembrane helix</keyword>
<dbReference type="InterPro" id="IPR004358">
    <property type="entry name" value="Sig_transdc_His_kin-like_C"/>
</dbReference>
<gene>
    <name evidence="14" type="ORF">SK803_12650</name>
</gene>
<organism evidence="14 15">
    <name type="scientific">Lentzea miocenica</name>
    <dbReference type="NCBI Taxonomy" id="3095431"/>
    <lineage>
        <taxon>Bacteria</taxon>
        <taxon>Bacillati</taxon>
        <taxon>Actinomycetota</taxon>
        <taxon>Actinomycetes</taxon>
        <taxon>Pseudonocardiales</taxon>
        <taxon>Pseudonocardiaceae</taxon>
        <taxon>Lentzea</taxon>
    </lineage>
</organism>
<dbReference type="GO" id="GO:0016301">
    <property type="term" value="F:kinase activity"/>
    <property type="evidence" value="ECO:0007669"/>
    <property type="project" value="UniProtKB-KW"/>
</dbReference>
<evidence type="ECO:0000256" key="10">
    <source>
        <dbReference type="ARBA" id="ARBA00023136"/>
    </source>
</evidence>
<evidence type="ECO:0000256" key="11">
    <source>
        <dbReference type="SAM" id="Phobius"/>
    </source>
</evidence>
<dbReference type="InterPro" id="IPR036890">
    <property type="entry name" value="HATPase_C_sf"/>
</dbReference>
<dbReference type="CDD" id="cd00075">
    <property type="entry name" value="HATPase"/>
    <property type="match status" value="1"/>
</dbReference>
<dbReference type="CDD" id="cd00082">
    <property type="entry name" value="HisKA"/>
    <property type="match status" value="1"/>
</dbReference>
<evidence type="ECO:0000256" key="8">
    <source>
        <dbReference type="ARBA" id="ARBA00022989"/>
    </source>
</evidence>
<evidence type="ECO:0000259" key="13">
    <source>
        <dbReference type="PROSITE" id="PS50885"/>
    </source>
</evidence>
<comment type="catalytic activity">
    <reaction evidence="1">
        <text>ATP + protein L-histidine = ADP + protein N-phospho-L-histidine.</text>
        <dbReference type="EC" id="2.7.13.3"/>
    </reaction>
</comment>
<dbReference type="InterPro" id="IPR050428">
    <property type="entry name" value="TCS_sensor_his_kinase"/>
</dbReference>
<protein>
    <recommendedName>
        <fullName evidence="3">histidine kinase</fullName>
        <ecNumber evidence="3">2.7.13.3</ecNumber>
    </recommendedName>
</protein>
<reference evidence="14 15" key="1">
    <citation type="submission" date="2023-11" db="EMBL/GenBank/DDBJ databases">
        <title>Lentzea sokolovensis, sp. nov., Lentzea kristufkii, sp. nov., and Lentzea miocenensis, sp. nov., rare actinobacteria from Sokolov Coal Basin, Miocene lacustrine sediment, Czech Republic.</title>
        <authorList>
            <person name="Lara A."/>
            <person name="Kotroba L."/>
            <person name="Nouioui I."/>
            <person name="Neumann-Schaal M."/>
            <person name="Mast Y."/>
            <person name="Chronakova A."/>
        </authorList>
    </citation>
    <scope>NUCLEOTIDE SEQUENCE [LARGE SCALE GENOMIC DNA]</scope>
    <source>
        <strain evidence="14 15">BCCO 10_0856</strain>
    </source>
</reference>
<dbReference type="InterPro" id="IPR036097">
    <property type="entry name" value="HisK_dim/P_sf"/>
</dbReference>
<dbReference type="EC" id="2.7.13.3" evidence="3"/>
<evidence type="ECO:0000256" key="4">
    <source>
        <dbReference type="ARBA" id="ARBA00022553"/>
    </source>
</evidence>
<evidence type="ECO:0000256" key="9">
    <source>
        <dbReference type="ARBA" id="ARBA00023012"/>
    </source>
</evidence>
<dbReference type="EMBL" id="JAXAVW010000009">
    <property type="protein sequence ID" value="MDX8031069.1"/>
    <property type="molecule type" value="Genomic_DNA"/>
</dbReference>
<keyword evidence="10 11" id="KW-0472">Membrane</keyword>
<dbReference type="PANTHER" id="PTHR45436:SF5">
    <property type="entry name" value="SENSOR HISTIDINE KINASE TRCS"/>
    <property type="match status" value="1"/>
</dbReference>
<dbReference type="Proteomes" id="UP001285521">
    <property type="component" value="Unassembled WGS sequence"/>
</dbReference>
<feature type="transmembrane region" description="Helical" evidence="11">
    <location>
        <begin position="12"/>
        <end position="33"/>
    </location>
</feature>
<dbReference type="Pfam" id="PF02518">
    <property type="entry name" value="HATPase_c"/>
    <property type="match status" value="1"/>
</dbReference>
<evidence type="ECO:0000256" key="3">
    <source>
        <dbReference type="ARBA" id="ARBA00012438"/>
    </source>
</evidence>
<dbReference type="SMART" id="SM00388">
    <property type="entry name" value="HisKA"/>
    <property type="match status" value="1"/>
</dbReference>
<dbReference type="Gene3D" id="1.10.287.130">
    <property type="match status" value="1"/>
</dbReference>
<dbReference type="SUPFAM" id="SSF158472">
    <property type="entry name" value="HAMP domain-like"/>
    <property type="match status" value="1"/>
</dbReference>
<keyword evidence="15" id="KW-1185">Reference proteome</keyword>
<dbReference type="InterPro" id="IPR003661">
    <property type="entry name" value="HisK_dim/P_dom"/>
</dbReference>
<name>A0ABU4SYS7_9PSEU</name>
<dbReference type="CDD" id="cd06225">
    <property type="entry name" value="HAMP"/>
    <property type="match status" value="1"/>
</dbReference>
<dbReference type="SMART" id="SM00387">
    <property type="entry name" value="HATPase_c"/>
    <property type="match status" value="1"/>
</dbReference>
<dbReference type="InterPro" id="IPR003660">
    <property type="entry name" value="HAMP_dom"/>
</dbReference>
<keyword evidence="6 11" id="KW-0812">Transmembrane</keyword>
<reference evidence="14 15" key="2">
    <citation type="submission" date="2023-11" db="EMBL/GenBank/DDBJ databases">
        <authorList>
            <person name="Lara A.C."/>
            <person name="Chronakova A."/>
        </authorList>
    </citation>
    <scope>NUCLEOTIDE SEQUENCE [LARGE SCALE GENOMIC DNA]</scope>
    <source>
        <strain evidence="14 15">BCCO 10_0856</strain>
    </source>
</reference>
<evidence type="ECO:0000256" key="6">
    <source>
        <dbReference type="ARBA" id="ARBA00022692"/>
    </source>
</evidence>
<dbReference type="SMART" id="SM00304">
    <property type="entry name" value="HAMP"/>
    <property type="match status" value="1"/>
</dbReference>
<evidence type="ECO:0000313" key="14">
    <source>
        <dbReference type="EMBL" id="MDX8031069.1"/>
    </source>
</evidence>
<evidence type="ECO:0000256" key="7">
    <source>
        <dbReference type="ARBA" id="ARBA00022777"/>
    </source>
</evidence>
<evidence type="ECO:0000256" key="5">
    <source>
        <dbReference type="ARBA" id="ARBA00022679"/>
    </source>
</evidence>
<evidence type="ECO:0000313" key="15">
    <source>
        <dbReference type="Proteomes" id="UP001285521"/>
    </source>
</evidence>
<evidence type="ECO:0000259" key="12">
    <source>
        <dbReference type="PROSITE" id="PS50109"/>
    </source>
</evidence>
<dbReference type="Pfam" id="PF00512">
    <property type="entry name" value="HisKA"/>
    <property type="match status" value="1"/>
</dbReference>
<dbReference type="PROSITE" id="PS50109">
    <property type="entry name" value="HIS_KIN"/>
    <property type="match status" value="1"/>
</dbReference>
<dbReference type="Gene3D" id="6.10.340.10">
    <property type="match status" value="1"/>
</dbReference>
<keyword evidence="5" id="KW-0808">Transferase</keyword>
<feature type="transmembrane region" description="Helical" evidence="11">
    <location>
        <begin position="157"/>
        <end position="179"/>
    </location>
</feature>
<dbReference type="SUPFAM" id="SSF55874">
    <property type="entry name" value="ATPase domain of HSP90 chaperone/DNA topoisomerase II/histidine kinase"/>
    <property type="match status" value="1"/>
</dbReference>
<keyword evidence="4" id="KW-0597">Phosphoprotein</keyword>
<keyword evidence="7 14" id="KW-0418">Kinase</keyword>
<comment type="subcellular location">
    <subcellularLocation>
        <location evidence="2">Cell membrane</location>
    </subcellularLocation>
</comment>
<feature type="domain" description="Histidine kinase" evidence="12">
    <location>
        <begin position="242"/>
        <end position="448"/>
    </location>
</feature>
<proteinExistence type="predicted"/>
<accession>A0ABU4SYS7</accession>
<evidence type="ECO:0000256" key="1">
    <source>
        <dbReference type="ARBA" id="ARBA00000085"/>
    </source>
</evidence>
<dbReference type="Pfam" id="PF00672">
    <property type="entry name" value="HAMP"/>
    <property type="match status" value="1"/>
</dbReference>
<keyword evidence="9" id="KW-0902">Two-component regulatory system</keyword>
<dbReference type="SUPFAM" id="SSF47384">
    <property type="entry name" value="Homodimeric domain of signal transducing histidine kinase"/>
    <property type="match status" value="1"/>
</dbReference>
<dbReference type="InterPro" id="IPR003594">
    <property type="entry name" value="HATPase_dom"/>
</dbReference>
<dbReference type="InterPro" id="IPR005467">
    <property type="entry name" value="His_kinase_dom"/>
</dbReference>
<dbReference type="RefSeq" id="WP_319966135.1">
    <property type="nucleotide sequence ID" value="NZ_JAXAVW010000009.1"/>
</dbReference>
<dbReference type="PANTHER" id="PTHR45436">
    <property type="entry name" value="SENSOR HISTIDINE KINASE YKOH"/>
    <property type="match status" value="1"/>
</dbReference>
<evidence type="ECO:0000256" key="2">
    <source>
        <dbReference type="ARBA" id="ARBA00004236"/>
    </source>
</evidence>
<dbReference type="PROSITE" id="PS50885">
    <property type="entry name" value="HAMP"/>
    <property type="match status" value="1"/>
</dbReference>
<feature type="domain" description="HAMP" evidence="13">
    <location>
        <begin position="181"/>
        <end position="234"/>
    </location>
</feature>
<dbReference type="Gene3D" id="3.30.565.10">
    <property type="entry name" value="Histidine kinase-like ATPase, C-terminal domain"/>
    <property type="match status" value="1"/>
</dbReference>
<comment type="caution">
    <text evidence="14">The sequence shown here is derived from an EMBL/GenBank/DDBJ whole genome shotgun (WGS) entry which is preliminary data.</text>
</comment>